<keyword evidence="1" id="KW-1133">Transmembrane helix</keyword>
<dbReference type="Proteomes" id="UP001143372">
    <property type="component" value="Unassembled WGS sequence"/>
</dbReference>
<keyword evidence="1" id="KW-0472">Membrane</keyword>
<keyword evidence="3" id="KW-1185">Reference proteome</keyword>
<evidence type="ECO:0000313" key="2">
    <source>
        <dbReference type="EMBL" id="GLK67018.1"/>
    </source>
</evidence>
<reference evidence="2" key="1">
    <citation type="journal article" date="2014" name="Int. J. Syst. Evol. Microbiol.">
        <title>Complete genome sequence of Corynebacterium casei LMG S-19264T (=DSM 44701T), isolated from a smear-ripened cheese.</title>
        <authorList>
            <consortium name="US DOE Joint Genome Institute (JGI-PGF)"/>
            <person name="Walter F."/>
            <person name="Albersmeier A."/>
            <person name="Kalinowski J."/>
            <person name="Ruckert C."/>
        </authorList>
    </citation>
    <scope>NUCLEOTIDE SEQUENCE</scope>
    <source>
        <strain evidence="2">VKM B-2347</strain>
    </source>
</reference>
<sequence>MEDAERRPVSRPIAVDRQTFRELVGIGGAALAGYGAWLHYPPLGFMVGGFILVGLAILGTMRGEP</sequence>
<keyword evidence="1" id="KW-0812">Transmembrane</keyword>
<comment type="caution">
    <text evidence="2">The sequence shown here is derived from an EMBL/GenBank/DDBJ whole genome shotgun (WGS) entry which is preliminary data.</text>
</comment>
<feature type="transmembrane region" description="Helical" evidence="1">
    <location>
        <begin position="43"/>
        <end position="61"/>
    </location>
</feature>
<dbReference type="RefSeq" id="WP_271167286.1">
    <property type="nucleotide sequence ID" value="NZ_BSFI01000003.1"/>
</dbReference>
<name>A0A9W6MUL4_9HYPH</name>
<organism evidence="2 3">
    <name type="scientific">Hansschlegelia plantiphila</name>
    <dbReference type="NCBI Taxonomy" id="374655"/>
    <lineage>
        <taxon>Bacteria</taxon>
        <taxon>Pseudomonadati</taxon>
        <taxon>Pseudomonadota</taxon>
        <taxon>Alphaproteobacteria</taxon>
        <taxon>Hyphomicrobiales</taxon>
        <taxon>Methylopilaceae</taxon>
        <taxon>Hansschlegelia</taxon>
    </lineage>
</organism>
<proteinExistence type="predicted"/>
<reference evidence="2" key="2">
    <citation type="submission" date="2023-01" db="EMBL/GenBank/DDBJ databases">
        <authorList>
            <person name="Sun Q."/>
            <person name="Evtushenko L."/>
        </authorList>
    </citation>
    <scope>NUCLEOTIDE SEQUENCE</scope>
    <source>
        <strain evidence="2">VKM B-2347</strain>
    </source>
</reference>
<gene>
    <name evidence="2" type="ORF">GCM10008179_06560</name>
</gene>
<evidence type="ECO:0000256" key="1">
    <source>
        <dbReference type="SAM" id="Phobius"/>
    </source>
</evidence>
<evidence type="ECO:0000313" key="3">
    <source>
        <dbReference type="Proteomes" id="UP001143372"/>
    </source>
</evidence>
<protein>
    <submittedName>
        <fullName evidence="2">Uncharacterized protein</fullName>
    </submittedName>
</protein>
<dbReference type="AlphaFoldDB" id="A0A9W6MUL4"/>
<dbReference type="EMBL" id="BSFI01000003">
    <property type="protein sequence ID" value="GLK67018.1"/>
    <property type="molecule type" value="Genomic_DNA"/>
</dbReference>
<accession>A0A9W6MUL4</accession>